<reference evidence="2 3" key="1">
    <citation type="submission" date="2013-09" db="EMBL/GenBank/DDBJ databases">
        <authorList>
            <person name="Zeng Z."/>
            <person name="Chen C."/>
        </authorList>
    </citation>
    <scope>NUCLEOTIDE SEQUENCE [LARGE SCALE GENOMIC DNA]</scope>
    <source>
        <strain evidence="2 3">GH29-5</strain>
    </source>
</reference>
<evidence type="ECO:0000313" key="2">
    <source>
        <dbReference type="EMBL" id="KGO90173.1"/>
    </source>
</evidence>
<dbReference type="RefSeq" id="WP_026981156.1">
    <property type="nucleotide sequence ID" value="NZ_JRLW01000003.1"/>
</dbReference>
<accession>A0A0A2MFJ2</accession>
<dbReference type="STRING" id="1121899.GCA_000430025_00117"/>
<dbReference type="eggNOG" id="ENOG5032S0M">
    <property type="taxonomic scope" value="Bacteria"/>
</dbReference>
<dbReference type="Proteomes" id="UP000030121">
    <property type="component" value="Unassembled WGS sequence"/>
</dbReference>
<gene>
    <name evidence="2" type="ORF">Q764_03680</name>
</gene>
<dbReference type="AlphaFoldDB" id="A0A0A2MFJ2"/>
<keyword evidence="3" id="KW-1185">Reference proteome</keyword>
<comment type="caution">
    <text evidence="2">The sequence shown here is derived from an EMBL/GenBank/DDBJ whole genome shotgun (WGS) entry which is preliminary data.</text>
</comment>
<protein>
    <recommendedName>
        <fullName evidence="1">Lipocalin-like domain-containing protein</fullName>
    </recommendedName>
</protein>
<evidence type="ECO:0000259" key="1">
    <source>
        <dbReference type="Pfam" id="PF13648"/>
    </source>
</evidence>
<evidence type="ECO:0000313" key="3">
    <source>
        <dbReference type="Proteomes" id="UP000030121"/>
    </source>
</evidence>
<name>A0A0A2MFJ2_9FLAO</name>
<dbReference type="Pfam" id="PF13648">
    <property type="entry name" value="Lipocalin_4"/>
    <property type="match status" value="1"/>
</dbReference>
<organism evidence="2 3">
    <name type="scientific">Flavobacterium suncheonense GH29-5 = DSM 17707</name>
    <dbReference type="NCBI Taxonomy" id="1121899"/>
    <lineage>
        <taxon>Bacteria</taxon>
        <taxon>Pseudomonadati</taxon>
        <taxon>Bacteroidota</taxon>
        <taxon>Flavobacteriia</taxon>
        <taxon>Flavobacteriales</taxon>
        <taxon>Flavobacteriaceae</taxon>
        <taxon>Flavobacterium</taxon>
    </lineage>
</organism>
<proteinExistence type="predicted"/>
<dbReference type="OrthoDB" id="1143855at2"/>
<sequence>MKKIAVVFLLGIISLACKKEISEQELSKLNGYWEIEKAEMPDGSKKEYTVNTTIDFFKVDNKKGFRKKVMPQLDGKYLMNDLAENIQLEQKDGEVLVHYNTPYAQWKEEILELSDDKLVVKNEQDITYYYKRAIQFSLK</sequence>
<dbReference type="InterPro" id="IPR024311">
    <property type="entry name" value="Lipocalin-like"/>
</dbReference>
<feature type="domain" description="Lipocalin-like" evidence="1">
    <location>
        <begin position="29"/>
        <end position="120"/>
    </location>
</feature>
<dbReference type="EMBL" id="JRLW01000003">
    <property type="protein sequence ID" value="KGO90173.1"/>
    <property type="molecule type" value="Genomic_DNA"/>
</dbReference>
<dbReference type="PROSITE" id="PS51257">
    <property type="entry name" value="PROKAR_LIPOPROTEIN"/>
    <property type="match status" value="1"/>
</dbReference>